<dbReference type="EMBL" id="CZAU01000015">
    <property type="protein sequence ID" value="CUP58921.1"/>
    <property type="molecule type" value="Genomic_DNA"/>
</dbReference>
<evidence type="ECO:0000256" key="1">
    <source>
        <dbReference type="SAM" id="Phobius"/>
    </source>
</evidence>
<keyword evidence="1" id="KW-1133">Transmembrane helix</keyword>
<evidence type="ECO:0000313" key="2">
    <source>
        <dbReference type="EMBL" id="CUP58921.1"/>
    </source>
</evidence>
<gene>
    <name evidence="2" type="ORF">ERS852520_01713</name>
</gene>
<keyword evidence="1" id="KW-0812">Transmembrane</keyword>
<feature type="transmembrane region" description="Helical" evidence="1">
    <location>
        <begin position="13"/>
        <end position="34"/>
    </location>
</feature>
<dbReference type="RefSeq" id="WP_055160247.1">
    <property type="nucleotide sequence ID" value="NZ_CZAU01000015.1"/>
</dbReference>
<evidence type="ECO:0000313" key="3">
    <source>
        <dbReference type="Proteomes" id="UP000095564"/>
    </source>
</evidence>
<dbReference type="AlphaFoldDB" id="A0A174PH60"/>
<name>A0A174PH60_ANAHA</name>
<organism evidence="2 3">
    <name type="scientific">Anaerostipes hadrus</name>
    <dbReference type="NCBI Taxonomy" id="649756"/>
    <lineage>
        <taxon>Bacteria</taxon>
        <taxon>Bacillati</taxon>
        <taxon>Bacillota</taxon>
        <taxon>Clostridia</taxon>
        <taxon>Lachnospirales</taxon>
        <taxon>Lachnospiraceae</taxon>
        <taxon>Anaerostipes</taxon>
    </lineage>
</organism>
<accession>A0A174PH60</accession>
<proteinExistence type="predicted"/>
<feature type="transmembrane region" description="Helical" evidence="1">
    <location>
        <begin position="65"/>
        <end position="81"/>
    </location>
</feature>
<sequence length="82" mass="9397">MENKKLQWKKWNWLLYEILGSLCPPLGFILFVYYDIKDPKIARAAGVGALIPIVLPITYILLTGFPEFLGALVFLILGLFWI</sequence>
<reference evidence="2 3" key="1">
    <citation type="submission" date="2015-09" db="EMBL/GenBank/DDBJ databases">
        <authorList>
            <consortium name="Pathogen Informatics"/>
        </authorList>
    </citation>
    <scope>NUCLEOTIDE SEQUENCE [LARGE SCALE GENOMIC DNA]</scope>
    <source>
        <strain evidence="2 3">2789STDY5834908</strain>
    </source>
</reference>
<protein>
    <submittedName>
        <fullName evidence="2">Uncharacterized protein</fullName>
    </submittedName>
</protein>
<keyword evidence="1" id="KW-0472">Membrane</keyword>
<dbReference type="Proteomes" id="UP000095564">
    <property type="component" value="Unassembled WGS sequence"/>
</dbReference>